<gene>
    <name evidence="2" type="ORF">AFUS01_LOCUS34853</name>
</gene>
<dbReference type="Pfam" id="PF00188">
    <property type="entry name" value="CAP"/>
    <property type="match status" value="1"/>
</dbReference>
<feature type="domain" description="SCP" evidence="1">
    <location>
        <begin position="40"/>
        <end position="85"/>
    </location>
</feature>
<dbReference type="Proteomes" id="UP000708208">
    <property type="component" value="Unassembled WGS sequence"/>
</dbReference>
<evidence type="ECO:0000313" key="2">
    <source>
        <dbReference type="EMBL" id="CAG7824709.1"/>
    </source>
</evidence>
<feature type="non-terminal residue" evidence="2">
    <location>
        <position position="132"/>
    </location>
</feature>
<dbReference type="AlphaFoldDB" id="A0A8J2KWG9"/>
<keyword evidence="3" id="KW-1185">Reference proteome</keyword>
<reference evidence="2" key="1">
    <citation type="submission" date="2021-06" db="EMBL/GenBank/DDBJ databases">
        <authorList>
            <person name="Hodson N. C."/>
            <person name="Mongue J. A."/>
            <person name="Jaron S. K."/>
        </authorList>
    </citation>
    <scope>NUCLEOTIDE SEQUENCE</scope>
</reference>
<evidence type="ECO:0000259" key="1">
    <source>
        <dbReference type="Pfam" id="PF00188"/>
    </source>
</evidence>
<name>A0A8J2KWG9_9HEXA</name>
<proteinExistence type="predicted"/>
<comment type="caution">
    <text evidence="2">The sequence shown here is derived from an EMBL/GenBank/DDBJ whole genome shotgun (WGS) entry which is preliminary data.</text>
</comment>
<feature type="non-terminal residue" evidence="2">
    <location>
        <position position="1"/>
    </location>
</feature>
<evidence type="ECO:0000313" key="3">
    <source>
        <dbReference type="Proteomes" id="UP000708208"/>
    </source>
</evidence>
<dbReference type="EMBL" id="CAJVCH010533696">
    <property type="protein sequence ID" value="CAG7824709.1"/>
    <property type="molecule type" value="Genomic_DNA"/>
</dbReference>
<sequence>KRYIYIPLNIPLPSRPAPQAQTTAAPVVPAVLSVADNVSLSLINSFRAAHRARPVTWSAQLRDQALQCANAHATAVSLTSPNCAQVGQSESNGFSANAIPSQGIRSVITDPNNGWLAGYPGRAPVGSPTYWT</sequence>
<organism evidence="2 3">
    <name type="scientific">Allacma fusca</name>
    <dbReference type="NCBI Taxonomy" id="39272"/>
    <lineage>
        <taxon>Eukaryota</taxon>
        <taxon>Metazoa</taxon>
        <taxon>Ecdysozoa</taxon>
        <taxon>Arthropoda</taxon>
        <taxon>Hexapoda</taxon>
        <taxon>Collembola</taxon>
        <taxon>Symphypleona</taxon>
        <taxon>Sminthuridae</taxon>
        <taxon>Allacma</taxon>
    </lineage>
</organism>
<protein>
    <recommendedName>
        <fullName evidence="1">SCP domain-containing protein</fullName>
    </recommendedName>
</protein>
<dbReference type="InterPro" id="IPR014044">
    <property type="entry name" value="CAP_dom"/>
</dbReference>
<accession>A0A8J2KWG9</accession>